<dbReference type="AlphaFoldDB" id="A0A4Q2D1P5"/>
<protein>
    <submittedName>
        <fullName evidence="2">Uncharacterized protein</fullName>
    </submittedName>
</protein>
<feature type="transmembrane region" description="Helical" evidence="1">
    <location>
        <begin position="41"/>
        <end position="60"/>
    </location>
</feature>
<feature type="transmembrane region" description="Helical" evidence="1">
    <location>
        <begin position="105"/>
        <end position="127"/>
    </location>
</feature>
<keyword evidence="1" id="KW-0472">Membrane</keyword>
<keyword evidence="1" id="KW-0812">Transmembrane</keyword>
<reference evidence="2 3" key="1">
    <citation type="submission" date="2019-01" db="EMBL/GenBank/DDBJ databases">
        <title>Draft genome sequence of Psathyrella aberdarensis IHI B618.</title>
        <authorList>
            <person name="Buettner E."/>
            <person name="Kellner H."/>
        </authorList>
    </citation>
    <scope>NUCLEOTIDE SEQUENCE [LARGE SCALE GENOMIC DNA]</scope>
    <source>
        <strain evidence="2 3">IHI B618</strain>
    </source>
</reference>
<dbReference type="OrthoDB" id="3351617at2759"/>
<name>A0A4Q2D1P5_9AGAR</name>
<feature type="transmembrane region" description="Helical" evidence="1">
    <location>
        <begin position="148"/>
        <end position="169"/>
    </location>
</feature>
<comment type="caution">
    <text evidence="2">The sequence shown here is derived from an EMBL/GenBank/DDBJ whole genome shotgun (WGS) entry which is preliminary data.</text>
</comment>
<feature type="transmembrane region" description="Helical" evidence="1">
    <location>
        <begin position="69"/>
        <end position="93"/>
    </location>
</feature>
<feature type="transmembrane region" description="Helical" evidence="1">
    <location>
        <begin position="181"/>
        <end position="203"/>
    </location>
</feature>
<keyword evidence="3" id="KW-1185">Reference proteome</keyword>
<dbReference type="EMBL" id="SDEE01001355">
    <property type="protein sequence ID" value="RXW12204.1"/>
    <property type="molecule type" value="Genomic_DNA"/>
</dbReference>
<organism evidence="2 3">
    <name type="scientific">Candolleomyces aberdarensis</name>
    <dbReference type="NCBI Taxonomy" id="2316362"/>
    <lineage>
        <taxon>Eukaryota</taxon>
        <taxon>Fungi</taxon>
        <taxon>Dikarya</taxon>
        <taxon>Basidiomycota</taxon>
        <taxon>Agaricomycotina</taxon>
        <taxon>Agaricomycetes</taxon>
        <taxon>Agaricomycetidae</taxon>
        <taxon>Agaricales</taxon>
        <taxon>Agaricineae</taxon>
        <taxon>Psathyrellaceae</taxon>
        <taxon>Candolleomyces</taxon>
    </lineage>
</organism>
<proteinExistence type="predicted"/>
<accession>A0A4Q2D1P5</accession>
<evidence type="ECO:0000313" key="3">
    <source>
        <dbReference type="Proteomes" id="UP000290288"/>
    </source>
</evidence>
<evidence type="ECO:0000313" key="2">
    <source>
        <dbReference type="EMBL" id="RXW12204.1"/>
    </source>
</evidence>
<keyword evidence="1" id="KW-1133">Transmembrane helix</keyword>
<dbReference type="Proteomes" id="UP000290288">
    <property type="component" value="Unassembled WGS sequence"/>
</dbReference>
<evidence type="ECO:0000256" key="1">
    <source>
        <dbReference type="SAM" id="Phobius"/>
    </source>
</evidence>
<sequence>MLFGACASLDISNYFQELFASTSASNFLQVRIDNLYNWKRLTVGALFGILVLLGEALLVYRCYVICVDYWWVAILPAMTSLSAFVLFLLSIFVTSPNFKTAEISSASSLLTVSTNVIVTSLITFHLLRARRTLSKLLPSKDMRLYTGIVAILIESALPVTIFGIIQAALAHTSNRSEVEVVSLSVFDGLFSAFCGLSPHMIIFRVTTGRSFTKFPSVKNSVLSNPLQFAHETTESSFIQSSFNREFGRQTDSDPEQGTVPNDGIQEKARVLSFTLGPGQSV</sequence>
<gene>
    <name evidence="2" type="ORF">EST38_g13649</name>
</gene>